<dbReference type="Proteomes" id="UP000472727">
    <property type="component" value="Unassembled WGS sequence"/>
</dbReference>
<comment type="caution">
    <text evidence="1">The sequence shown here is derived from an EMBL/GenBank/DDBJ whole genome shotgun (WGS) entry which is preliminary data.</text>
</comment>
<reference evidence="1 2" key="1">
    <citation type="submission" date="2019-06" db="EMBL/GenBank/DDBJ databases">
        <authorList>
            <person name="Palmer J.M."/>
        </authorList>
    </citation>
    <scope>NUCLEOTIDE SEQUENCE [LARGE SCALE GENOMIC DNA]</scope>
    <source>
        <strain evidence="1 2">TWF106</strain>
    </source>
</reference>
<dbReference type="EMBL" id="WIWS01000080">
    <property type="protein sequence ID" value="KAF3210409.1"/>
    <property type="molecule type" value="Genomic_DNA"/>
</dbReference>
<proteinExistence type="predicted"/>
<evidence type="ECO:0000313" key="2">
    <source>
        <dbReference type="Proteomes" id="UP000472727"/>
    </source>
</evidence>
<dbReference type="AlphaFoldDB" id="A0A7C8UIA6"/>
<evidence type="ECO:0000313" key="1">
    <source>
        <dbReference type="EMBL" id="KAF3210409.1"/>
    </source>
</evidence>
<protein>
    <submittedName>
        <fullName evidence="1">Uncharacterized protein</fullName>
    </submittedName>
</protein>
<organism evidence="1 2">
    <name type="scientific">Orbilia oligospora</name>
    <name type="common">Nematode-trapping fungus</name>
    <name type="synonym">Arthrobotrys oligospora</name>
    <dbReference type="NCBI Taxonomy" id="2813651"/>
    <lineage>
        <taxon>Eukaryota</taxon>
        <taxon>Fungi</taxon>
        <taxon>Dikarya</taxon>
        <taxon>Ascomycota</taxon>
        <taxon>Pezizomycotina</taxon>
        <taxon>Orbiliomycetes</taxon>
        <taxon>Orbiliales</taxon>
        <taxon>Orbiliaceae</taxon>
        <taxon>Orbilia</taxon>
    </lineage>
</organism>
<accession>A0A7C8UIA6</accession>
<sequence length="113" mass="13328">MSFQKTTKPVEKVLMIRPPEHSSLAAPWARRFTSRVNQVNYVAIFESHTIDAHSILNAFTERGYIPPGCKIKRWKLSSEAFWRRPRYNLSMETQWQFRVELGTNGLEFWPLDT</sequence>
<name>A0A7C8UIA6_ORBOL</name>
<gene>
    <name evidence="1" type="ORF">TWF106_010705</name>
</gene>